<dbReference type="EMBL" id="PYOC01000001">
    <property type="protein sequence ID" value="PSV49802.1"/>
    <property type="molecule type" value="Genomic_DNA"/>
</dbReference>
<comment type="caution">
    <text evidence="1">The sequence shown here is derived from an EMBL/GenBank/DDBJ whole genome shotgun (WGS) entry which is preliminary data.</text>
</comment>
<proteinExistence type="predicted"/>
<organism evidence="1 2">
    <name type="scientific">Photobacterium indicum</name>
    <dbReference type="NCBI Taxonomy" id="81447"/>
    <lineage>
        <taxon>Bacteria</taxon>
        <taxon>Pseudomonadati</taxon>
        <taxon>Pseudomonadota</taxon>
        <taxon>Gammaproteobacteria</taxon>
        <taxon>Vibrionales</taxon>
        <taxon>Vibrionaceae</taxon>
        <taxon>Photobacterium</taxon>
    </lineage>
</organism>
<accession>A0A2T3LEJ4</accession>
<reference evidence="1 2" key="1">
    <citation type="submission" date="2018-03" db="EMBL/GenBank/DDBJ databases">
        <title>Whole genome sequencing of Histamine producing bacteria.</title>
        <authorList>
            <person name="Butler K."/>
        </authorList>
    </citation>
    <scope>NUCLEOTIDE SEQUENCE [LARGE SCALE GENOMIC DNA]</scope>
    <source>
        <strain evidence="1 2">ATCC 19614</strain>
    </source>
</reference>
<gene>
    <name evidence="1" type="ORF">C9J47_04390</name>
</gene>
<keyword evidence="2" id="KW-1185">Reference proteome</keyword>
<evidence type="ECO:0000313" key="1">
    <source>
        <dbReference type="EMBL" id="PSV49802.1"/>
    </source>
</evidence>
<sequence>MNELNELVSFYFDKAREIKSATERLTSTERTFKDIFTKQQVKQTQEKITTYYKWLNEADDKYLKHLVIKRVTYSPAAGPTEMERQAAEITVVSKAREMFIQSLSSFEKDITEVESTLNFRLTTTLAVLAIIISALGGVL</sequence>
<dbReference type="RefSeq" id="WP_107252411.1">
    <property type="nucleotide sequence ID" value="NZ_PYOC01000001.1"/>
</dbReference>
<name>A0A2T3LEJ4_9GAMM</name>
<protein>
    <submittedName>
        <fullName evidence="1">Uncharacterized protein</fullName>
    </submittedName>
</protein>
<dbReference type="AlphaFoldDB" id="A0A2T3LEJ4"/>
<evidence type="ECO:0000313" key="2">
    <source>
        <dbReference type="Proteomes" id="UP000241803"/>
    </source>
</evidence>
<dbReference type="Proteomes" id="UP000241803">
    <property type="component" value="Unassembled WGS sequence"/>
</dbReference>